<dbReference type="PANTHER" id="PTHR44196">
    <property type="entry name" value="DEHYDROGENASE/REDUCTASE SDR FAMILY MEMBER 7B"/>
    <property type="match status" value="1"/>
</dbReference>
<gene>
    <name evidence="4" type="ORF">JOF53_005968</name>
</gene>
<sequence length="273" mass="28073">MTRVAVVTGAGAGIGRAIVTALVSRGDTVVVTDLDGDKAAHVATVLDARGPGRAGAARLDVTDAAAVGELVRATRAEHGRVDLMVNNAGVIIAGAAEELGLAHWQLAVDVNLRGVIHGVHAAYPIMVEQRAGHIVNIASIAGLTGFPLTTPYTATKHAVVGLSLSLRAEAAVHGVKVTAVCPGMTNTGFVPNPGLPPVPSAQRLTDLGGKGPGYRPEQLAEVVLRGIDRNKPLVIAPGSAHLLAGLYRLFPRLADRLGQRAVRAMADKGVVRT</sequence>
<protein>
    <submittedName>
        <fullName evidence="4">NADP-dependent 3-hydroxy acid dehydrogenase YdfG</fullName>
    </submittedName>
</protein>
<dbReference type="Gene3D" id="3.40.50.720">
    <property type="entry name" value="NAD(P)-binding Rossmann-like Domain"/>
    <property type="match status" value="1"/>
</dbReference>
<evidence type="ECO:0000256" key="2">
    <source>
        <dbReference type="ARBA" id="ARBA00023002"/>
    </source>
</evidence>
<proteinExistence type="inferred from homology"/>
<dbReference type="PRINTS" id="PR00080">
    <property type="entry name" value="SDRFAMILY"/>
</dbReference>
<keyword evidence="2" id="KW-0560">Oxidoreductase</keyword>
<dbReference type="PROSITE" id="PS00061">
    <property type="entry name" value="ADH_SHORT"/>
    <property type="match status" value="1"/>
</dbReference>
<dbReference type="Proteomes" id="UP001519363">
    <property type="component" value="Unassembled WGS sequence"/>
</dbReference>
<dbReference type="Pfam" id="PF00106">
    <property type="entry name" value="adh_short"/>
    <property type="match status" value="1"/>
</dbReference>
<dbReference type="EMBL" id="JAGIOO010000001">
    <property type="protein sequence ID" value="MBP2477096.1"/>
    <property type="molecule type" value="Genomic_DNA"/>
</dbReference>
<keyword evidence="5" id="KW-1185">Reference proteome</keyword>
<dbReference type="InterPro" id="IPR020904">
    <property type="entry name" value="Sc_DH/Rdtase_CS"/>
</dbReference>
<accession>A0ABS5AL03</accession>
<dbReference type="PANTHER" id="PTHR44196:SF1">
    <property type="entry name" value="DEHYDROGENASE_REDUCTASE SDR FAMILY MEMBER 7B"/>
    <property type="match status" value="1"/>
</dbReference>
<reference evidence="4 5" key="1">
    <citation type="submission" date="2021-03" db="EMBL/GenBank/DDBJ databases">
        <title>Sequencing the genomes of 1000 actinobacteria strains.</title>
        <authorList>
            <person name="Klenk H.-P."/>
        </authorList>
    </citation>
    <scope>NUCLEOTIDE SEQUENCE [LARGE SCALE GENOMIC DNA]</scope>
    <source>
        <strain evidence="4 5">DSM 44580</strain>
    </source>
</reference>
<organism evidence="4 5">
    <name type="scientific">Crossiella equi</name>
    <dbReference type="NCBI Taxonomy" id="130796"/>
    <lineage>
        <taxon>Bacteria</taxon>
        <taxon>Bacillati</taxon>
        <taxon>Actinomycetota</taxon>
        <taxon>Actinomycetes</taxon>
        <taxon>Pseudonocardiales</taxon>
        <taxon>Pseudonocardiaceae</taxon>
        <taxon>Crossiella</taxon>
    </lineage>
</organism>
<name>A0ABS5AL03_9PSEU</name>
<evidence type="ECO:0000313" key="4">
    <source>
        <dbReference type="EMBL" id="MBP2477096.1"/>
    </source>
</evidence>
<dbReference type="CDD" id="cd05233">
    <property type="entry name" value="SDR_c"/>
    <property type="match status" value="1"/>
</dbReference>
<dbReference type="InterPro" id="IPR036291">
    <property type="entry name" value="NAD(P)-bd_dom_sf"/>
</dbReference>
<comment type="similarity">
    <text evidence="1 3">Belongs to the short-chain dehydrogenases/reductases (SDR) family.</text>
</comment>
<dbReference type="PRINTS" id="PR00081">
    <property type="entry name" value="GDHRDH"/>
</dbReference>
<evidence type="ECO:0000256" key="3">
    <source>
        <dbReference type="RuleBase" id="RU000363"/>
    </source>
</evidence>
<dbReference type="SUPFAM" id="SSF51735">
    <property type="entry name" value="NAD(P)-binding Rossmann-fold domains"/>
    <property type="match status" value="1"/>
</dbReference>
<evidence type="ECO:0000313" key="5">
    <source>
        <dbReference type="Proteomes" id="UP001519363"/>
    </source>
</evidence>
<evidence type="ECO:0000256" key="1">
    <source>
        <dbReference type="ARBA" id="ARBA00006484"/>
    </source>
</evidence>
<dbReference type="RefSeq" id="WP_086785964.1">
    <property type="nucleotide sequence ID" value="NZ_JAGIOO010000001.1"/>
</dbReference>
<comment type="caution">
    <text evidence="4">The sequence shown here is derived from an EMBL/GenBank/DDBJ whole genome shotgun (WGS) entry which is preliminary data.</text>
</comment>
<dbReference type="InterPro" id="IPR002347">
    <property type="entry name" value="SDR_fam"/>
</dbReference>